<comment type="caution">
    <text evidence="1">The sequence shown here is derived from an EMBL/GenBank/DDBJ whole genome shotgun (WGS) entry which is preliminary data.</text>
</comment>
<dbReference type="Proteomes" id="UP000265768">
    <property type="component" value="Unassembled WGS sequence"/>
</dbReference>
<sequence>MVAAALVGADRRGAAGAREVLERAAVLAVRRRAGRLARRVRAPGEAAPAERGRPAGAAAARRLRALLDGAPLGGRRILEEWVRAAASRELVVPGWALPEMLDLGAADRSLRRHVAVVAGRRGRWLAGLNPAWAWLLDEEGEGTGSWETGGRGDRRALLRRLRASDPARARETLASTWDRETAEDRAAFLAVLAESPGPGDEALLEHALDDRRREVRQAAADLLTRLPGADLGRRMAERALRCLRVEDGRLVAEPPRECDQAMERDGVRRRPPPGVGERGWWLEQTIARTPLDVWAGRLGATPEEIAGLPADVWGGFVRAGWVRAAILRRDAAWARALLGREPSGDLLALLPHGEAMERAARLVGGRPLDGELIMLLGALPGPWTGPLPAAVLDKIVTTSRHQPWNLSELCGLAAERFDPATGLGEHAGRPIDDLRALAETLRFRHEMLKELA</sequence>
<evidence type="ECO:0000313" key="1">
    <source>
        <dbReference type="EMBL" id="RJL34620.1"/>
    </source>
</evidence>
<dbReference type="InterPro" id="IPR043746">
    <property type="entry name" value="DUF5691"/>
</dbReference>
<reference evidence="1 2" key="1">
    <citation type="submission" date="2018-09" db="EMBL/GenBank/DDBJ databases">
        <title>YIM 75507 draft genome.</title>
        <authorList>
            <person name="Tang S."/>
            <person name="Feng Y."/>
        </authorList>
    </citation>
    <scope>NUCLEOTIDE SEQUENCE [LARGE SCALE GENOMIC DNA]</scope>
    <source>
        <strain evidence="1 2">YIM 75507</strain>
    </source>
</reference>
<dbReference type="AlphaFoldDB" id="A0A3A4AWI0"/>
<name>A0A3A4AWI0_9ACTN</name>
<evidence type="ECO:0000313" key="2">
    <source>
        <dbReference type="Proteomes" id="UP000265768"/>
    </source>
</evidence>
<dbReference type="OrthoDB" id="262508at2"/>
<keyword evidence="2" id="KW-1185">Reference proteome</keyword>
<dbReference type="EMBL" id="QZEY01000002">
    <property type="protein sequence ID" value="RJL34620.1"/>
    <property type="molecule type" value="Genomic_DNA"/>
</dbReference>
<dbReference type="Pfam" id="PF18944">
    <property type="entry name" value="DUF5691"/>
    <property type="match status" value="1"/>
</dbReference>
<organism evidence="1 2">
    <name type="scientific">Bailinhaonella thermotolerans</name>
    <dbReference type="NCBI Taxonomy" id="1070861"/>
    <lineage>
        <taxon>Bacteria</taxon>
        <taxon>Bacillati</taxon>
        <taxon>Actinomycetota</taxon>
        <taxon>Actinomycetes</taxon>
        <taxon>Streptosporangiales</taxon>
        <taxon>Streptosporangiaceae</taxon>
        <taxon>Bailinhaonella</taxon>
    </lineage>
</organism>
<gene>
    <name evidence="1" type="ORF">D5H75_06500</name>
</gene>
<protein>
    <submittedName>
        <fullName evidence="1">Uncharacterized protein</fullName>
    </submittedName>
</protein>
<proteinExistence type="predicted"/>
<accession>A0A3A4AWI0</accession>